<reference evidence="2 3" key="1">
    <citation type="journal article" date="2008" name="Proc. Natl. Acad. Sci. U.S.A.">
        <title>Niche adaptation and genome expansion in the chlorophyll d-producing cyanobacterium Acaryochloris marina.</title>
        <authorList>
            <person name="Swingley W.D."/>
            <person name="Chen M."/>
            <person name="Cheung P.C."/>
            <person name="Conrad A.L."/>
            <person name="Dejesa L.C."/>
            <person name="Hao J."/>
            <person name="Honchak B.M."/>
            <person name="Karbach L.E."/>
            <person name="Kurdoglu A."/>
            <person name="Lahiri S."/>
            <person name="Mastrian S.D."/>
            <person name="Miyashita H."/>
            <person name="Page L."/>
            <person name="Ramakrishna P."/>
            <person name="Satoh S."/>
            <person name="Sattley W.M."/>
            <person name="Shimada Y."/>
            <person name="Taylor H.L."/>
            <person name="Tomo T."/>
            <person name="Tsuchiya T."/>
            <person name="Wang Z.T."/>
            <person name="Raymond J."/>
            <person name="Mimuro M."/>
            <person name="Blankenship R.E."/>
            <person name="Touchman J.W."/>
        </authorList>
    </citation>
    <scope>NUCLEOTIDE SEQUENCE [LARGE SCALE GENOMIC DNA]</scope>
    <source>
        <strain evidence="3">MBIC 11017</strain>
    </source>
</reference>
<dbReference type="KEGG" id="amr:AM1_5322"/>
<sequence length="231" mass="24593">MPLLAKSVAIASIAGICLQALPSYAGFNPGGTVGKPGNRRGLATRGGGCKASGNPTLTTLVPKNNVGLTASATPTFYWFIPSNTYQYVNFSLFKVDAQDNPTDLVYASTAQISGEGGLASVSLPKQGTTQSLEAGKSYRWMVRLLCSGNDRRGLSATGWITYNPPNPQLSNQLAAQPDNKADVYAEAGYWYDAVNELALQKQANPNSPGVKLAWKALMESEFVQLNQLAIQ</sequence>
<dbReference type="EMBL" id="CP000828">
    <property type="protein sequence ID" value="ABW30280.1"/>
    <property type="molecule type" value="Genomic_DNA"/>
</dbReference>
<evidence type="ECO:0008006" key="4">
    <source>
        <dbReference type="Google" id="ProtNLM"/>
    </source>
</evidence>
<proteinExistence type="predicted"/>
<accession>B0CAS9</accession>
<dbReference type="InterPro" id="IPR010328">
    <property type="entry name" value="DUF928"/>
</dbReference>
<protein>
    <recommendedName>
        <fullName evidence="4">DUF928 domain-containing protein</fullName>
    </recommendedName>
</protein>
<dbReference type="HOGENOM" id="CLU_061545_2_0_3"/>
<evidence type="ECO:0000313" key="2">
    <source>
        <dbReference type="EMBL" id="ABW30280.1"/>
    </source>
</evidence>
<dbReference type="STRING" id="329726.AM1_5322"/>
<evidence type="ECO:0000256" key="1">
    <source>
        <dbReference type="SAM" id="SignalP"/>
    </source>
</evidence>
<dbReference type="AlphaFoldDB" id="B0CAS9"/>
<feature type="chain" id="PRO_5002746709" description="DUF928 domain-containing protein" evidence="1">
    <location>
        <begin position="26"/>
        <end position="231"/>
    </location>
</feature>
<dbReference type="Pfam" id="PF06051">
    <property type="entry name" value="DUF928"/>
    <property type="match status" value="1"/>
</dbReference>
<organism evidence="2 3">
    <name type="scientific">Acaryochloris marina (strain MBIC 11017)</name>
    <dbReference type="NCBI Taxonomy" id="329726"/>
    <lineage>
        <taxon>Bacteria</taxon>
        <taxon>Bacillati</taxon>
        <taxon>Cyanobacteriota</taxon>
        <taxon>Cyanophyceae</taxon>
        <taxon>Acaryochloridales</taxon>
        <taxon>Acaryochloridaceae</taxon>
        <taxon>Acaryochloris</taxon>
    </lineage>
</organism>
<dbReference type="eggNOG" id="COG1388">
    <property type="taxonomic scope" value="Bacteria"/>
</dbReference>
<name>B0CAS9_ACAM1</name>
<gene>
    <name evidence="2" type="ordered locus">AM1_5322</name>
</gene>
<dbReference type="OrthoDB" id="513783at2"/>
<dbReference type="Proteomes" id="UP000000268">
    <property type="component" value="Chromosome"/>
</dbReference>
<feature type="signal peptide" evidence="1">
    <location>
        <begin position="1"/>
        <end position="25"/>
    </location>
</feature>
<evidence type="ECO:0000313" key="3">
    <source>
        <dbReference type="Proteomes" id="UP000000268"/>
    </source>
</evidence>
<keyword evidence="1" id="KW-0732">Signal</keyword>
<keyword evidence="3" id="KW-1185">Reference proteome</keyword>